<protein>
    <recommendedName>
        <fullName evidence="1">Ciliary BBSome complex subunit 2 middle region domain-containing protein</fullName>
    </recommendedName>
</protein>
<reference evidence="2" key="1">
    <citation type="submission" date="2023-07" db="EMBL/GenBank/DDBJ databases">
        <title>Chromosome-level genome assembly of Artemia franciscana.</title>
        <authorList>
            <person name="Jo E."/>
        </authorList>
    </citation>
    <scope>NUCLEOTIDE SEQUENCE</scope>
    <source>
        <tissue evidence="2">Whole body</tissue>
    </source>
</reference>
<comment type="caution">
    <text evidence="2">The sequence shown here is derived from an EMBL/GenBank/DDBJ whole genome shotgun (WGS) entry which is preliminary data.</text>
</comment>
<evidence type="ECO:0000313" key="2">
    <source>
        <dbReference type="EMBL" id="KAK2723081.1"/>
    </source>
</evidence>
<dbReference type="PANTHER" id="PTHR32465">
    <property type="entry name" value="BARDET-BIEDL SYNDROME 2 PROTEIN"/>
    <property type="match status" value="1"/>
</dbReference>
<dbReference type="InterPro" id="IPR016616">
    <property type="entry name" value="Bardet-Biedl_syndrome_2_prot"/>
</dbReference>
<dbReference type="InterPro" id="IPR029429">
    <property type="entry name" value="BBS2_Mid"/>
</dbReference>
<keyword evidence="3" id="KW-1185">Reference proteome</keyword>
<dbReference type="GO" id="GO:0016020">
    <property type="term" value="C:membrane"/>
    <property type="evidence" value="ECO:0007669"/>
    <property type="project" value="TreeGrafter"/>
</dbReference>
<dbReference type="EMBL" id="JAVRJZ010000005">
    <property type="protein sequence ID" value="KAK2723081.1"/>
    <property type="molecule type" value="Genomic_DNA"/>
</dbReference>
<dbReference type="GO" id="GO:0036064">
    <property type="term" value="C:ciliary basal body"/>
    <property type="evidence" value="ECO:0007669"/>
    <property type="project" value="TreeGrafter"/>
</dbReference>
<accession>A0AA88IAM4</accession>
<dbReference type="PANTHER" id="PTHR32465:SF0">
    <property type="entry name" value="BARDET-BIEDL SYNDROME 2 PROTEIN"/>
    <property type="match status" value="1"/>
</dbReference>
<dbReference type="SUPFAM" id="SSF50978">
    <property type="entry name" value="WD40 repeat-like"/>
    <property type="match status" value="1"/>
</dbReference>
<sequence>MISALTSSDKKFLCILSRKLDDKNVLEVYERSFSKTNTIRKHGPALSLVKNCASIHASRDSDLLLFRSQHEVLLCNQSLDVLFKKEEEEEISSACFGKYGSSGSTVVFVATQCCVRGFDVNGSEIYWNILPDIACYIHLLNNFDQYEILLTVALLDGSLNFYRGMSLNATIQETSNFQSLCFGKGNEFSFVLENNSIGVYKETEQLWKTKEKYKVLAQCLHYIKDNCFLATSWSNGKLDLRSFYDGTLFYKLSKDVNILSLISLDSKLVGFTEDIEFLIFTPDDLTVSNVNHDLVFEHAQEKLRKMLVKKQQLSLQLSYLKNRRKRAAPRCSISTALVPRTLECPGGVELTFEADVAIYAVVGRCEKLFLKKTKISCGEEGSKSVRFLITTPEDVPYAIKFQIFLQRQQGCHLDVCEITKELVPFCLLFPRDLSVQYSTRIKSETNLTNDHIKEWFSKNILQPADKLPTSYNASHKFIHLRDGFNVELDFTDNKFVILKSENLKVASDLFKSLMSSYSFQHTIVESKEIESVVELLSEADRIQAANIQLQLQMVSRSKSLKNKLVEGAEALQENECLFFNAILDTIDDDADCIQELTKQRKEHQLIVFNLLRKVNDIIQCVAACHSEERRSFILMESRRLIREKQFPLIPSILM</sequence>
<dbReference type="Proteomes" id="UP001187531">
    <property type="component" value="Unassembled WGS sequence"/>
</dbReference>
<organism evidence="2 3">
    <name type="scientific">Artemia franciscana</name>
    <name type="common">Brine shrimp</name>
    <name type="synonym">Artemia sanfranciscana</name>
    <dbReference type="NCBI Taxonomy" id="6661"/>
    <lineage>
        <taxon>Eukaryota</taxon>
        <taxon>Metazoa</taxon>
        <taxon>Ecdysozoa</taxon>
        <taxon>Arthropoda</taxon>
        <taxon>Crustacea</taxon>
        <taxon>Branchiopoda</taxon>
        <taxon>Anostraca</taxon>
        <taxon>Artemiidae</taxon>
        <taxon>Artemia</taxon>
    </lineage>
</organism>
<dbReference type="GO" id="GO:1905515">
    <property type="term" value="P:non-motile cilium assembly"/>
    <property type="evidence" value="ECO:0007669"/>
    <property type="project" value="InterPro"/>
</dbReference>
<feature type="domain" description="Ciliary BBSome complex subunit 2 middle region" evidence="1">
    <location>
        <begin position="143"/>
        <end position="241"/>
    </location>
</feature>
<dbReference type="AlphaFoldDB" id="A0AA88IAM4"/>
<dbReference type="GO" id="GO:0031514">
    <property type="term" value="C:motile cilium"/>
    <property type="evidence" value="ECO:0007669"/>
    <property type="project" value="TreeGrafter"/>
</dbReference>
<proteinExistence type="predicted"/>
<dbReference type="GO" id="GO:0034464">
    <property type="term" value="C:BBSome"/>
    <property type="evidence" value="ECO:0007669"/>
    <property type="project" value="InterPro"/>
</dbReference>
<gene>
    <name evidence="2" type="ORF">QYM36_003321</name>
</gene>
<evidence type="ECO:0000313" key="3">
    <source>
        <dbReference type="Proteomes" id="UP001187531"/>
    </source>
</evidence>
<evidence type="ECO:0000259" key="1">
    <source>
        <dbReference type="Pfam" id="PF14783"/>
    </source>
</evidence>
<dbReference type="InterPro" id="IPR036322">
    <property type="entry name" value="WD40_repeat_dom_sf"/>
</dbReference>
<dbReference type="Pfam" id="PF14783">
    <property type="entry name" value="BBS2_Mid"/>
    <property type="match status" value="1"/>
</dbReference>
<name>A0AA88IAM4_ARTSF</name>